<dbReference type="SUPFAM" id="SSF82549">
    <property type="entry name" value="DAK1/DegV-like"/>
    <property type="match status" value="1"/>
</dbReference>
<dbReference type="OrthoDB" id="9775494at2"/>
<dbReference type="RefSeq" id="WP_073294351.1">
    <property type="nucleotide sequence ID" value="NZ_FQUF01000002.1"/>
</dbReference>
<dbReference type="InterPro" id="IPR043168">
    <property type="entry name" value="DegV_C"/>
</dbReference>
<keyword evidence="2" id="KW-0446">Lipid-binding</keyword>
<comment type="function">
    <text evidence="1">May bind long-chain fatty acids, such as palmitate, and may play a role in lipid transport or fatty acid metabolism.</text>
</comment>
<evidence type="ECO:0000256" key="1">
    <source>
        <dbReference type="ARBA" id="ARBA00003238"/>
    </source>
</evidence>
<dbReference type="NCBIfam" id="TIGR00762">
    <property type="entry name" value="DegV"/>
    <property type="match status" value="1"/>
</dbReference>
<dbReference type="PANTHER" id="PTHR33434">
    <property type="entry name" value="DEGV DOMAIN-CONTAINING PROTEIN DR_1986-RELATED"/>
    <property type="match status" value="1"/>
</dbReference>
<keyword evidence="4" id="KW-1185">Reference proteome</keyword>
<dbReference type="EMBL" id="FQUF01000002">
    <property type="protein sequence ID" value="SHE27322.1"/>
    <property type="molecule type" value="Genomic_DNA"/>
</dbReference>
<dbReference type="Pfam" id="PF02645">
    <property type="entry name" value="DegV"/>
    <property type="match status" value="1"/>
</dbReference>
<dbReference type="Gene3D" id="3.30.1180.10">
    <property type="match status" value="1"/>
</dbReference>
<dbReference type="InterPro" id="IPR050270">
    <property type="entry name" value="DegV_domain_contain"/>
</dbReference>
<gene>
    <name evidence="3" type="ORF">SAMN02745249_00026</name>
</gene>
<protein>
    <submittedName>
        <fullName evidence="3">EDD domain protein, DegV family</fullName>
    </submittedName>
</protein>
<evidence type="ECO:0000256" key="2">
    <source>
        <dbReference type="ARBA" id="ARBA00023121"/>
    </source>
</evidence>
<dbReference type="STRING" id="1121025.SAMN02745249_00026"/>
<dbReference type="PROSITE" id="PS51482">
    <property type="entry name" value="DEGV"/>
    <property type="match status" value="1"/>
</dbReference>
<dbReference type="Gene3D" id="3.40.50.10170">
    <property type="match status" value="1"/>
</dbReference>
<accession>A0A1M4S529</accession>
<dbReference type="GO" id="GO:0008289">
    <property type="term" value="F:lipid binding"/>
    <property type="evidence" value="ECO:0007669"/>
    <property type="project" value="UniProtKB-KW"/>
</dbReference>
<proteinExistence type="predicted"/>
<dbReference type="PANTHER" id="PTHR33434:SF2">
    <property type="entry name" value="FATTY ACID-BINDING PROTEIN TM_1468"/>
    <property type="match status" value="1"/>
</dbReference>
<dbReference type="Proteomes" id="UP000184128">
    <property type="component" value="Unassembled WGS sequence"/>
</dbReference>
<evidence type="ECO:0000313" key="4">
    <source>
        <dbReference type="Proteomes" id="UP000184128"/>
    </source>
</evidence>
<name>A0A1M4S529_9LACT</name>
<organism evidence="3 4">
    <name type="scientific">Atopostipes suicloacalis DSM 15692</name>
    <dbReference type="NCBI Taxonomy" id="1121025"/>
    <lineage>
        <taxon>Bacteria</taxon>
        <taxon>Bacillati</taxon>
        <taxon>Bacillota</taxon>
        <taxon>Bacilli</taxon>
        <taxon>Lactobacillales</taxon>
        <taxon>Carnobacteriaceae</taxon>
        <taxon>Atopostipes</taxon>
    </lineage>
</organism>
<reference evidence="4" key="1">
    <citation type="submission" date="2016-11" db="EMBL/GenBank/DDBJ databases">
        <authorList>
            <person name="Varghese N."/>
            <person name="Submissions S."/>
        </authorList>
    </citation>
    <scope>NUCLEOTIDE SEQUENCE [LARGE SCALE GENOMIC DNA]</scope>
    <source>
        <strain evidence="4">DSM 15692</strain>
    </source>
</reference>
<dbReference type="AlphaFoldDB" id="A0A1M4S529"/>
<dbReference type="InterPro" id="IPR003797">
    <property type="entry name" value="DegV"/>
</dbReference>
<evidence type="ECO:0000313" key="3">
    <source>
        <dbReference type="EMBL" id="SHE27322.1"/>
    </source>
</evidence>
<sequence length="289" mass="32112">MKTAIIIDSTAYVNEELRNHPDVYELFLTSTFEDGTQFLDSTDPEVQKDFYSKLQTSDKIPTTSQPALGEYIALIEEIIEKGYDQLLCIHLSQTFSGTYQTAKMLIGEYKNQIQAHVIDSKGVSLIIGALVEQALDMIEKEVPFEDICKKTEWSAKHGTIYLTVSDLDNLAKSGRANKAVAKIGGLLKIRPLLCVNGKGEVELLEKIRTDKKVNQRLAEIACEDFERFNGQMMLKFAHAVDKEKLQDAIKVVHKELPNLDYEVGTLGPVIGTHTGVGTVGMGTIPIADY</sequence>